<feature type="transmembrane region" description="Helical" evidence="9">
    <location>
        <begin position="56"/>
        <end position="75"/>
    </location>
</feature>
<evidence type="ECO:0000256" key="7">
    <source>
        <dbReference type="ARBA" id="ARBA00022989"/>
    </source>
</evidence>
<dbReference type="InterPro" id="IPR043429">
    <property type="entry name" value="ArtM/GltK/GlnP/TcyL/YhdX-like"/>
</dbReference>
<comment type="similarity">
    <text evidence="2">Belongs to the binding-protein-dependent transport system permease family. HisMQ subfamily.</text>
</comment>
<evidence type="ECO:0000313" key="12">
    <source>
        <dbReference type="Proteomes" id="UP000232060"/>
    </source>
</evidence>
<keyword evidence="12" id="KW-1185">Reference proteome</keyword>
<feature type="domain" description="ABC transmembrane type-1" evidence="10">
    <location>
        <begin position="20"/>
        <end position="206"/>
    </location>
</feature>
<evidence type="ECO:0000256" key="4">
    <source>
        <dbReference type="ARBA" id="ARBA00022475"/>
    </source>
</evidence>
<evidence type="ECO:0000313" key="11">
    <source>
        <dbReference type="EMBL" id="PJC91544.1"/>
    </source>
</evidence>
<keyword evidence="5 9" id="KW-0812">Transmembrane</keyword>
<dbReference type="PANTHER" id="PTHR30614:SF36">
    <property type="entry name" value="ABC TRANSPORTER MEMBRANE-SPANNING PERMEASE-GLUTAMINE TRANSPORT"/>
    <property type="match status" value="1"/>
</dbReference>
<dbReference type="PANTHER" id="PTHR30614">
    <property type="entry name" value="MEMBRANE COMPONENT OF AMINO ACID ABC TRANSPORTER"/>
    <property type="match status" value="1"/>
</dbReference>
<dbReference type="Pfam" id="PF00528">
    <property type="entry name" value="BPD_transp_1"/>
    <property type="match status" value="1"/>
</dbReference>
<evidence type="ECO:0000256" key="9">
    <source>
        <dbReference type="RuleBase" id="RU363032"/>
    </source>
</evidence>
<reference evidence="11 12" key="1">
    <citation type="submission" date="2017-11" db="EMBL/GenBank/DDBJ databases">
        <title>Draft genome sequence of environmental isolate Aeromonas lusitania sp. nov. MDC 2473.</title>
        <authorList>
            <person name="Colston S.M."/>
            <person name="Navarro A."/>
            <person name="Martinez-Murcia A.J."/>
            <person name="Graf J."/>
        </authorList>
    </citation>
    <scope>NUCLEOTIDE SEQUENCE [LARGE SCALE GENOMIC DNA]</scope>
    <source>
        <strain evidence="11 12">MDC 2473</strain>
    </source>
</reference>
<dbReference type="OrthoDB" id="92598at2"/>
<dbReference type="CDD" id="cd06261">
    <property type="entry name" value="TM_PBP2"/>
    <property type="match status" value="1"/>
</dbReference>
<dbReference type="PROSITE" id="PS50928">
    <property type="entry name" value="ABC_TM1"/>
    <property type="match status" value="1"/>
</dbReference>
<evidence type="ECO:0000256" key="6">
    <source>
        <dbReference type="ARBA" id="ARBA00022970"/>
    </source>
</evidence>
<keyword evidence="8 9" id="KW-0472">Membrane</keyword>
<dbReference type="Gene3D" id="1.10.3720.10">
    <property type="entry name" value="MetI-like"/>
    <property type="match status" value="1"/>
</dbReference>
<evidence type="ECO:0000256" key="3">
    <source>
        <dbReference type="ARBA" id="ARBA00022448"/>
    </source>
</evidence>
<evidence type="ECO:0000256" key="8">
    <source>
        <dbReference type="ARBA" id="ARBA00023136"/>
    </source>
</evidence>
<accession>A0A2M8H4Q1</accession>
<dbReference type="Proteomes" id="UP000232060">
    <property type="component" value="Unassembled WGS sequence"/>
</dbReference>
<keyword evidence="4" id="KW-1003">Cell membrane</keyword>
<gene>
    <name evidence="11" type="ORF">CUC44_19610</name>
</gene>
<dbReference type="SUPFAM" id="SSF161098">
    <property type="entry name" value="MetI-like"/>
    <property type="match status" value="1"/>
</dbReference>
<comment type="caution">
    <text evidence="11">The sequence shown here is derived from an EMBL/GenBank/DDBJ whole genome shotgun (WGS) entry which is preliminary data.</text>
</comment>
<comment type="subcellular location">
    <subcellularLocation>
        <location evidence="1">Cell inner membrane</location>
        <topology evidence="1">Multi-pass membrane protein</topology>
    </subcellularLocation>
    <subcellularLocation>
        <location evidence="9">Cell membrane</location>
        <topology evidence="9">Multi-pass membrane protein</topology>
    </subcellularLocation>
</comment>
<sequence>MATPVSELLGQTLPLLAIGAGQTLAISLLAILFATLGGLGYGVLAQQGGRLTQGVLRLYLELFRVVPVLVWLYLFFFGLPIVFGLDIPAFWCAVLVLSLWGASEVGEVVRGGLGSLARGQQEAGLALGLSRWQLYRHVLLPQALQRLTPPTINIHTRIIKTSSLAVLIGVVEVIKVGQQIIERTYASLLIYSLLFLFFFLVCYPLSLASRRLEQKWGNAV</sequence>
<keyword evidence="6" id="KW-0029">Amino-acid transport</keyword>
<dbReference type="GO" id="GO:0043190">
    <property type="term" value="C:ATP-binding cassette (ABC) transporter complex"/>
    <property type="evidence" value="ECO:0007669"/>
    <property type="project" value="InterPro"/>
</dbReference>
<dbReference type="RefSeq" id="WP_100861538.1">
    <property type="nucleotide sequence ID" value="NZ_PGCP01000041.1"/>
</dbReference>
<organism evidence="11 12">
    <name type="scientific">Aeromonas lusitana</name>
    <dbReference type="NCBI Taxonomy" id="931529"/>
    <lineage>
        <taxon>Bacteria</taxon>
        <taxon>Pseudomonadati</taxon>
        <taxon>Pseudomonadota</taxon>
        <taxon>Gammaproteobacteria</taxon>
        <taxon>Aeromonadales</taxon>
        <taxon>Aeromonadaceae</taxon>
        <taxon>Aeromonas</taxon>
    </lineage>
</organism>
<dbReference type="EMBL" id="PGCP01000041">
    <property type="protein sequence ID" value="PJC91544.1"/>
    <property type="molecule type" value="Genomic_DNA"/>
</dbReference>
<keyword evidence="3 9" id="KW-0813">Transport</keyword>
<evidence type="ECO:0000259" key="10">
    <source>
        <dbReference type="PROSITE" id="PS50928"/>
    </source>
</evidence>
<dbReference type="GO" id="GO:0022857">
    <property type="term" value="F:transmembrane transporter activity"/>
    <property type="evidence" value="ECO:0007669"/>
    <property type="project" value="InterPro"/>
</dbReference>
<feature type="transmembrane region" description="Helical" evidence="9">
    <location>
        <begin position="185"/>
        <end position="206"/>
    </location>
</feature>
<dbReference type="InterPro" id="IPR010065">
    <property type="entry name" value="AA_ABC_transptr_permease_3TM"/>
</dbReference>
<dbReference type="InterPro" id="IPR035906">
    <property type="entry name" value="MetI-like_sf"/>
</dbReference>
<feature type="transmembrane region" description="Helical" evidence="9">
    <location>
        <begin position="20"/>
        <end position="44"/>
    </location>
</feature>
<protein>
    <submittedName>
        <fullName evidence="11">Amino acid ABC transporter permease</fullName>
    </submittedName>
</protein>
<dbReference type="GO" id="GO:0006865">
    <property type="term" value="P:amino acid transport"/>
    <property type="evidence" value="ECO:0007669"/>
    <property type="project" value="UniProtKB-KW"/>
</dbReference>
<evidence type="ECO:0000256" key="5">
    <source>
        <dbReference type="ARBA" id="ARBA00022692"/>
    </source>
</evidence>
<dbReference type="InterPro" id="IPR000515">
    <property type="entry name" value="MetI-like"/>
</dbReference>
<dbReference type="NCBIfam" id="TIGR01726">
    <property type="entry name" value="HEQRo_perm_3TM"/>
    <property type="match status" value="1"/>
</dbReference>
<dbReference type="AlphaFoldDB" id="A0A2M8H4Q1"/>
<proteinExistence type="inferred from homology"/>
<evidence type="ECO:0000256" key="2">
    <source>
        <dbReference type="ARBA" id="ARBA00010072"/>
    </source>
</evidence>
<feature type="transmembrane region" description="Helical" evidence="9">
    <location>
        <begin position="81"/>
        <end position="100"/>
    </location>
</feature>
<evidence type="ECO:0000256" key="1">
    <source>
        <dbReference type="ARBA" id="ARBA00004429"/>
    </source>
</evidence>
<keyword evidence="7 9" id="KW-1133">Transmembrane helix</keyword>
<name>A0A2M8H4Q1_9GAMM</name>